<feature type="compositionally biased region" description="Polar residues" evidence="1">
    <location>
        <begin position="247"/>
        <end position="277"/>
    </location>
</feature>
<protein>
    <recommendedName>
        <fullName evidence="4">Reverse transcriptase domain-containing protein</fullName>
    </recommendedName>
</protein>
<reference evidence="2" key="2">
    <citation type="submission" date="2021-09" db="EMBL/GenBank/DDBJ databases">
        <authorList>
            <person name="Jia N."/>
            <person name="Wang J."/>
            <person name="Shi W."/>
            <person name="Du L."/>
            <person name="Sun Y."/>
            <person name="Zhan W."/>
            <person name="Jiang J."/>
            <person name="Wang Q."/>
            <person name="Zhang B."/>
            <person name="Ji P."/>
            <person name="Sakyi L.B."/>
            <person name="Cui X."/>
            <person name="Yuan T."/>
            <person name="Jiang B."/>
            <person name="Yang W."/>
            <person name="Lam T.T.-Y."/>
            <person name="Chang Q."/>
            <person name="Ding S."/>
            <person name="Wang X."/>
            <person name="Zhu J."/>
            <person name="Ruan X."/>
            <person name="Zhao L."/>
            <person name="Wei J."/>
            <person name="Que T."/>
            <person name="Du C."/>
            <person name="Cheng J."/>
            <person name="Dai P."/>
            <person name="Han X."/>
            <person name="Huang E."/>
            <person name="Gao Y."/>
            <person name="Liu J."/>
            <person name="Shao H."/>
            <person name="Ye R."/>
            <person name="Li L."/>
            <person name="Wei W."/>
            <person name="Wang X."/>
            <person name="Wang C."/>
            <person name="Huo Q."/>
            <person name="Li W."/>
            <person name="Guo W."/>
            <person name="Chen H."/>
            <person name="Chen S."/>
            <person name="Zhou L."/>
            <person name="Zhou L."/>
            <person name="Ni X."/>
            <person name="Tian J."/>
            <person name="Zhou Y."/>
            <person name="Sheng Y."/>
            <person name="Liu T."/>
            <person name="Pan Y."/>
            <person name="Xia L."/>
            <person name="Li J."/>
            <person name="Zhao F."/>
            <person name="Cao W."/>
        </authorList>
    </citation>
    <scope>NUCLEOTIDE SEQUENCE</scope>
    <source>
        <strain evidence="2">Rsan-2018</strain>
        <tissue evidence="2">Larvae</tissue>
    </source>
</reference>
<feature type="region of interest" description="Disordered" evidence="1">
    <location>
        <begin position="242"/>
        <end position="277"/>
    </location>
</feature>
<accession>A0A9D4SPZ6</accession>
<dbReference type="EMBL" id="JABSTV010001254">
    <property type="protein sequence ID" value="KAH7938980.1"/>
    <property type="molecule type" value="Genomic_DNA"/>
</dbReference>
<dbReference type="Proteomes" id="UP000821837">
    <property type="component" value="Chromosome 8"/>
</dbReference>
<proteinExistence type="predicted"/>
<evidence type="ECO:0000313" key="2">
    <source>
        <dbReference type="EMBL" id="KAH7938980.1"/>
    </source>
</evidence>
<gene>
    <name evidence="2" type="ORF">HPB52_003324</name>
</gene>
<dbReference type="AlphaFoldDB" id="A0A9D4SPZ6"/>
<sequence>MDKAETLSLIRTAASKAPPPENDRVILECVEALPTCPTGYSRVNMSNVVSSLRNSDLKLLLADKEGGFVVAESKLHKQSADNAFRENFKISEGFRPAKAKNDLLLAHYDRKLQDQLASKGSIKIFRYVDDFLVLLPAKLEDAPAEVERIFSAFETTFHGLTFTKELPSDEHIRFLDLELHLGRQHICWAYAPRSKKQLLPFSSAHSRTVTRAVALGAMKNALSRSCLQRYTAASMTSLSASRIVDSRNPSSQPSLKSWSETSSAQKKKNGLNSADRN</sequence>
<evidence type="ECO:0008006" key="4">
    <source>
        <dbReference type="Google" id="ProtNLM"/>
    </source>
</evidence>
<comment type="caution">
    <text evidence="2">The sequence shown here is derived from an EMBL/GenBank/DDBJ whole genome shotgun (WGS) entry which is preliminary data.</text>
</comment>
<reference evidence="2" key="1">
    <citation type="journal article" date="2020" name="Cell">
        <title>Large-Scale Comparative Analyses of Tick Genomes Elucidate Their Genetic Diversity and Vector Capacities.</title>
        <authorList>
            <consortium name="Tick Genome and Microbiome Consortium (TIGMIC)"/>
            <person name="Jia N."/>
            <person name="Wang J."/>
            <person name="Shi W."/>
            <person name="Du L."/>
            <person name="Sun Y."/>
            <person name="Zhan W."/>
            <person name="Jiang J.F."/>
            <person name="Wang Q."/>
            <person name="Zhang B."/>
            <person name="Ji P."/>
            <person name="Bell-Sakyi L."/>
            <person name="Cui X.M."/>
            <person name="Yuan T.T."/>
            <person name="Jiang B.G."/>
            <person name="Yang W.F."/>
            <person name="Lam T.T."/>
            <person name="Chang Q.C."/>
            <person name="Ding S.J."/>
            <person name="Wang X.J."/>
            <person name="Zhu J.G."/>
            <person name="Ruan X.D."/>
            <person name="Zhao L."/>
            <person name="Wei J.T."/>
            <person name="Ye R.Z."/>
            <person name="Que T.C."/>
            <person name="Du C.H."/>
            <person name="Zhou Y.H."/>
            <person name="Cheng J.X."/>
            <person name="Dai P.F."/>
            <person name="Guo W.B."/>
            <person name="Han X.H."/>
            <person name="Huang E.J."/>
            <person name="Li L.F."/>
            <person name="Wei W."/>
            <person name="Gao Y.C."/>
            <person name="Liu J.Z."/>
            <person name="Shao H.Z."/>
            <person name="Wang X."/>
            <person name="Wang C.C."/>
            <person name="Yang T.C."/>
            <person name="Huo Q.B."/>
            <person name="Li W."/>
            <person name="Chen H.Y."/>
            <person name="Chen S.E."/>
            <person name="Zhou L.G."/>
            <person name="Ni X.B."/>
            <person name="Tian J.H."/>
            <person name="Sheng Y."/>
            <person name="Liu T."/>
            <person name="Pan Y.S."/>
            <person name="Xia L.Y."/>
            <person name="Li J."/>
            <person name="Zhao F."/>
            <person name="Cao W.C."/>
        </authorList>
    </citation>
    <scope>NUCLEOTIDE SEQUENCE</scope>
    <source>
        <strain evidence="2">Rsan-2018</strain>
    </source>
</reference>
<name>A0A9D4SPZ6_RHISA</name>
<dbReference type="VEuPathDB" id="VectorBase:RSAN_040301"/>
<organism evidence="2 3">
    <name type="scientific">Rhipicephalus sanguineus</name>
    <name type="common">Brown dog tick</name>
    <name type="synonym">Ixodes sanguineus</name>
    <dbReference type="NCBI Taxonomy" id="34632"/>
    <lineage>
        <taxon>Eukaryota</taxon>
        <taxon>Metazoa</taxon>
        <taxon>Ecdysozoa</taxon>
        <taxon>Arthropoda</taxon>
        <taxon>Chelicerata</taxon>
        <taxon>Arachnida</taxon>
        <taxon>Acari</taxon>
        <taxon>Parasitiformes</taxon>
        <taxon>Ixodida</taxon>
        <taxon>Ixodoidea</taxon>
        <taxon>Ixodidae</taxon>
        <taxon>Rhipicephalinae</taxon>
        <taxon>Rhipicephalus</taxon>
        <taxon>Rhipicephalus</taxon>
    </lineage>
</organism>
<evidence type="ECO:0000313" key="3">
    <source>
        <dbReference type="Proteomes" id="UP000821837"/>
    </source>
</evidence>
<evidence type="ECO:0000256" key="1">
    <source>
        <dbReference type="SAM" id="MobiDB-lite"/>
    </source>
</evidence>
<keyword evidence="3" id="KW-1185">Reference proteome</keyword>